<keyword evidence="3" id="KW-1185">Reference proteome</keyword>
<dbReference type="InterPro" id="IPR003961">
    <property type="entry name" value="FN3_dom"/>
</dbReference>
<dbReference type="PROSITE" id="PS50853">
    <property type="entry name" value="FN3"/>
    <property type="match status" value="1"/>
</dbReference>
<dbReference type="SMART" id="SM00060">
    <property type="entry name" value="FN3"/>
    <property type="match status" value="1"/>
</dbReference>
<evidence type="ECO:0000313" key="3">
    <source>
        <dbReference type="Proteomes" id="UP001608902"/>
    </source>
</evidence>
<feature type="domain" description="Fibronectin type-III" evidence="1">
    <location>
        <begin position="153"/>
        <end position="243"/>
    </location>
</feature>
<organism evidence="2 3">
    <name type="scientific">Gnathostoma spinigerum</name>
    <dbReference type="NCBI Taxonomy" id="75299"/>
    <lineage>
        <taxon>Eukaryota</taxon>
        <taxon>Metazoa</taxon>
        <taxon>Ecdysozoa</taxon>
        <taxon>Nematoda</taxon>
        <taxon>Chromadorea</taxon>
        <taxon>Rhabditida</taxon>
        <taxon>Spirurina</taxon>
        <taxon>Gnathostomatomorpha</taxon>
        <taxon>Gnathostomatoidea</taxon>
        <taxon>Gnathostomatidae</taxon>
        <taxon>Gnathostoma</taxon>
    </lineage>
</organism>
<dbReference type="AlphaFoldDB" id="A0ABD6EW72"/>
<dbReference type="CDD" id="cd00063">
    <property type="entry name" value="FN3"/>
    <property type="match status" value="1"/>
</dbReference>
<reference evidence="2 3" key="1">
    <citation type="submission" date="2024-08" db="EMBL/GenBank/DDBJ databases">
        <title>Gnathostoma spinigerum genome.</title>
        <authorList>
            <person name="Gonzalez-Bertolin B."/>
            <person name="Monzon S."/>
            <person name="Zaballos A."/>
            <person name="Jimenez P."/>
            <person name="Dekumyoy P."/>
            <person name="Varona S."/>
            <person name="Cuesta I."/>
            <person name="Sumanam S."/>
            <person name="Adisakwattana P."/>
            <person name="Gasser R.B."/>
            <person name="Hernandez-Gonzalez A."/>
            <person name="Young N.D."/>
            <person name="Perteguer M.J."/>
        </authorList>
    </citation>
    <scope>NUCLEOTIDE SEQUENCE [LARGE SCALE GENOMIC DNA]</scope>
    <source>
        <strain evidence="2">AL3</strain>
        <tissue evidence="2">Liver</tissue>
    </source>
</reference>
<name>A0ABD6EW72_9BILA</name>
<evidence type="ECO:0000313" key="2">
    <source>
        <dbReference type="EMBL" id="MFH4980927.1"/>
    </source>
</evidence>
<accession>A0ABD6EW72</accession>
<comment type="caution">
    <text evidence="2">The sequence shown here is derived from an EMBL/GenBank/DDBJ whole genome shotgun (WGS) entry which is preliminary data.</text>
</comment>
<protein>
    <recommendedName>
        <fullName evidence="1">Fibronectin type-III domain-containing protein</fullName>
    </recommendedName>
</protein>
<proteinExistence type="predicted"/>
<dbReference type="Proteomes" id="UP001608902">
    <property type="component" value="Unassembled WGS sequence"/>
</dbReference>
<gene>
    <name evidence="2" type="ORF">AB6A40_007636</name>
</gene>
<dbReference type="Gene3D" id="2.60.40.10">
    <property type="entry name" value="Immunoglobulins"/>
    <property type="match status" value="1"/>
</dbReference>
<dbReference type="Pfam" id="PF00041">
    <property type="entry name" value="fn3"/>
    <property type="match status" value="1"/>
</dbReference>
<dbReference type="InterPro" id="IPR036116">
    <property type="entry name" value="FN3_sf"/>
</dbReference>
<dbReference type="InterPro" id="IPR013783">
    <property type="entry name" value="Ig-like_fold"/>
</dbReference>
<dbReference type="SUPFAM" id="SSF49265">
    <property type="entry name" value="Fibronectin type III"/>
    <property type="match status" value="1"/>
</dbReference>
<sequence>MKFANPYVVIDESINDSAEEIPTSGEHRISTAEYYEAILSAKSPGPLELPSYYGGDPDSELLSSIIPSGGEYEDVFGANSFASPDAFLDSNWDSSSYSSEAHSVGANWSIPFSESYASYLTTTSLASVESETVDSDYANTTVKLELINALVGSPSNVRVQATSNTSAVVQWDFDGDAVDGFVVKYIHEPSPGQRDSERWKALTVMDPTVRHLHIAHLTSQKPYAFCVLAIRQNVSDFSMANNV</sequence>
<dbReference type="EMBL" id="JBGFUD010006319">
    <property type="protein sequence ID" value="MFH4980927.1"/>
    <property type="molecule type" value="Genomic_DNA"/>
</dbReference>
<evidence type="ECO:0000259" key="1">
    <source>
        <dbReference type="PROSITE" id="PS50853"/>
    </source>
</evidence>